<name>A0ABT5IH22_9CAUL</name>
<organism evidence="3 4">
    <name type="scientific">Asticcacaulis currens</name>
    <dbReference type="NCBI Taxonomy" id="2984210"/>
    <lineage>
        <taxon>Bacteria</taxon>
        <taxon>Pseudomonadati</taxon>
        <taxon>Pseudomonadota</taxon>
        <taxon>Alphaproteobacteria</taxon>
        <taxon>Caulobacterales</taxon>
        <taxon>Caulobacteraceae</taxon>
        <taxon>Asticcacaulis</taxon>
    </lineage>
</organism>
<dbReference type="InterPro" id="IPR037238">
    <property type="entry name" value="YbiA-like_sf"/>
</dbReference>
<comment type="catalytic activity">
    <reaction evidence="1">
        <text>5-amino-6-(5-phospho-D-ribosylamino)uracil + H2O = 5,6-diaminouracil + D-ribose 5-phosphate</text>
        <dbReference type="Rhea" id="RHEA:55020"/>
        <dbReference type="ChEBI" id="CHEBI:15377"/>
        <dbReference type="ChEBI" id="CHEBI:46252"/>
        <dbReference type="ChEBI" id="CHEBI:58453"/>
        <dbReference type="ChEBI" id="CHEBI:78346"/>
    </reaction>
</comment>
<evidence type="ECO:0000256" key="1">
    <source>
        <dbReference type="ARBA" id="ARBA00000022"/>
    </source>
</evidence>
<evidence type="ECO:0000313" key="3">
    <source>
        <dbReference type="EMBL" id="MDC7695505.1"/>
    </source>
</evidence>
<keyword evidence="4" id="KW-1185">Reference proteome</keyword>
<dbReference type="CDD" id="cd15457">
    <property type="entry name" value="NADAR"/>
    <property type="match status" value="1"/>
</dbReference>
<comment type="catalytic activity">
    <reaction evidence="2">
        <text>2,5-diamino-6-hydroxy-4-(5-phosphoribosylamino)-pyrimidine + H2O = 2,5,6-triamino-4-hydroxypyrimidine + D-ribose 5-phosphate</text>
        <dbReference type="Rhea" id="RHEA:23436"/>
        <dbReference type="ChEBI" id="CHEBI:15377"/>
        <dbReference type="ChEBI" id="CHEBI:58614"/>
        <dbReference type="ChEBI" id="CHEBI:78346"/>
        <dbReference type="ChEBI" id="CHEBI:137796"/>
    </reaction>
</comment>
<dbReference type="InterPro" id="IPR012816">
    <property type="entry name" value="NADAR"/>
</dbReference>
<reference evidence="3 4" key="1">
    <citation type="submission" date="2023-01" db="EMBL/GenBank/DDBJ databases">
        <title>Novel species of the genus Asticcacaulis isolated from rivers.</title>
        <authorList>
            <person name="Lu H."/>
        </authorList>
    </citation>
    <scope>NUCLEOTIDE SEQUENCE [LARGE SCALE GENOMIC DNA]</scope>
    <source>
        <strain evidence="3 4">DXS10W</strain>
    </source>
</reference>
<protein>
    <submittedName>
        <fullName evidence="3">NADAR family protein</fullName>
    </submittedName>
</protein>
<evidence type="ECO:0000313" key="4">
    <source>
        <dbReference type="Proteomes" id="UP001216595"/>
    </source>
</evidence>
<accession>A0ABT5IH22</accession>
<gene>
    <name evidence="3" type="ORF">PQU94_14585</name>
</gene>
<evidence type="ECO:0000256" key="2">
    <source>
        <dbReference type="ARBA" id="ARBA00000751"/>
    </source>
</evidence>
<dbReference type="EMBL" id="JAQQKW010000009">
    <property type="protein sequence ID" value="MDC7695505.1"/>
    <property type="molecule type" value="Genomic_DNA"/>
</dbReference>
<dbReference type="SUPFAM" id="SSF143990">
    <property type="entry name" value="YbiA-like"/>
    <property type="match status" value="1"/>
</dbReference>
<proteinExistence type="predicted"/>
<sequence length="39" mass="4707">MTIWFYGQTDAYAEFSNFSPHGFQMEGVWWPTVEHYFQA</sequence>
<dbReference type="Proteomes" id="UP001216595">
    <property type="component" value="Unassembled WGS sequence"/>
</dbReference>
<comment type="caution">
    <text evidence="3">The sequence shown here is derived from an EMBL/GenBank/DDBJ whole genome shotgun (WGS) entry which is preliminary data.</text>
</comment>
<dbReference type="Gene3D" id="1.10.357.40">
    <property type="entry name" value="YbiA-like"/>
    <property type="match status" value="1"/>
</dbReference>